<gene>
    <name evidence="2" type="ORF">DIU31_004475</name>
    <name evidence="3" type="ORF">J3L21_23255</name>
</gene>
<dbReference type="Pfam" id="PF01872">
    <property type="entry name" value="RibD_C"/>
    <property type="match status" value="1"/>
</dbReference>
<dbReference type="AlphaFoldDB" id="A0AAE6JD01"/>
<dbReference type="EMBL" id="CP043451">
    <property type="protein sequence ID" value="QEM02805.1"/>
    <property type="molecule type" value="Genomic_DNA"/>
</dbReference>
<dbReference type="RefSeq" id="WP_112654194.1">
    <property type="nucleotide sequence ID" value="NZ_CP043451.1"/>
</dbReference>
<feature type="domain" description="Bacterial bifunctional deaminase-reductase C-terminal" evidence="1">
    <location>
        <begin position="2"/>
        <end position="172"/>
    </location>
</feature>
<dbReference type="PANTHER" id="PTHR38011">
    <property type="entry name" value="DIHYDROFOLATE REDUCTASE FAMILY PROTEIN (AFU_ORTHOLOGUE AFUA_8G06820)"/>
    <property type="match status" value="1"/>
</dbReference>
<dbReference type="PANTHER" id="PTHR38011:SF11">
    <property type="entry name" value="2,5-DIAMINO-6-RIBOSYLAMINO-4(3H)-PYRIMIDINONE 5'-PHOSPHATE REDUCTASE"/>
    <property type="match status" value="1"/>
</dbReference>
<evidence type="ECO:0000313" key="4">
    <source>
        <dbReference type="Proteomes" id="UP000250557"/>
    </source>
</evidence>
<evidence type="ECO:0000259" key="1">
    <source>
        <dbReference type="Pfam" id="PF01872"/>
    </source>
</evidence>
<dbReference type="Proteomes" id="UP000663940">
    <property type="component" value="Chromosome"/>
</dbReference>
<proteinExistence type="predicted"/>
<dbReference type="InterPro" id="IPR002734">
    <property type="entry name" value="RibDG_C"/>
</dbReference>
<evidence type="ECO:0000313" key="2">
    <source>
        <dbReference type="EMBL" id="QEM02805.1"/>
    </source>
</evidence>
<dbReference type="InterPro" id="IPR050765">
    <property type="entry name" value="Riboflavin_Biosynth_HTPR"/>
</dbReference>
<organism evidence="2 4">
    <name type="scientific">Mucilaginibacter rubeus</name>
    <dbReference type="NCBI Taxonomy" id="2027860"/>
    <lineage>
        <taxon>Bacteria</taxon>
        <taxon>Pseudomonadati</taxon>
        <taxon>Bacteroidota</taxon>
        <taxon>Sphingobacteriia</taxon>
        <taxon>Sphingobacteriales</taxon>
        <taxon>Sphingobacteriaceae</taxon>
        <taxon>Mucilaginibacter</taxon>
    </lineage>
</organism>
<dbReference type="GO" id="GO:0009231">
    <property type="term" value="P:riboflavin biosynthetic process"/>
    <property type="evidence" value="ECO:0007669"/>
    <property type="project" value="InterPro"/>
</dbReference>
<name>A0AAE6JD01_9SPHI</name>
<dbReference type="Gene3D" id="3.40.430.10">
    <property type="entry name" value="Dihydrofolate Reductase, subunit A"/>
    <property type="match status" value="1"/>
</dbReference>
<evidence type="ECO:0000313" key="3">
    <source>
        <dbReference type="EMBL" id="QTE48451.1"/>
    </source>
</evidence>
<reference evidence="2 4" key="1">
    <citation type="submission" date="2019-08" db="EMBL/GenBank/DDBJ databases">
        <title>Comparative genome analysis confer to the adaptation heavy metal polluted environment.</title>
        <authorList>
            <person name="Li Y."/>
        </authorList>
    </citation>
    <scope>NUCLEOTIDE SEQUENCE [LARGE SCALE GENOMIC DNA]</scope>
    <source>
        <strain evidence="2 4">P2</strain>
    </source>
</reference>
<dbReference type="EMBL" id="CP071880">
    <property type="protein sequence ID" value="QTE48451.1"/>
    <property type="molecule type" value="Genomic_DNA"/>
</dbReference>
<dbReference type="SUPFAM" id="SSF53597">
    <property type="entry name" value="Dihydrofolate reductase-like"/>
    <property type="match status" value="1"/>
</dbReference>
<accession>A0AAE6JD01</accession>
<dbReference type="Proteomes" id="UP000250557">
    <property type="component" value="Chromosome"/>
</dbReference>
<dbReference type="GO" id="GO:0008703">
    <property type="term" value="F:5-amino-6-(5-phosphoribosylamino)uracil reductase activity"/>
    <property type="evidence" value="ECO:0007669"/>
    <property type="project" value="InterPro"/>
</dbReference>
<evidence type="ECO:0000313" key="5">
    <source>
        <dbReference type="Proteomes" id="UP000663940"/>
    </source>
</evidence>
<reference evidence="3 5" key="2">
    <citation type="submission" date="2021-03" db="EMBL/GenBank/DDBJ databases">
        <title>Mucilaginibacter strains isolated from gold and copper mining confer multi heavy-metal resistance.</title>
        <authorList>
            <person name="Li Y."/>
        </authorList>
    </citation>
    <scope>NUCLEOTIDE SEQUENCE [LARGE SCALE GENOMIC DNA]</scope>
    <source>
        <strain evidence="3 5">P2-4</strain>
    </source>
</reference>
<dbReference type="InterPro" id="IPR024072">
    <property type="entry name" value="DHFR-like_dom_sf"/>
</dbReference>
<keyword evidence="5" id="KW-1185">Reference proteome</keyword>
<sequence length="184" mass="20301">MRKVIYGINLSLDGCCDHTKFSGGKDILEHFTRLMDDVDLIVYGRKTFELMVPYWPDAAKDPLSTKEEKEFAQAFDGIEKLVFSRTLTGTDDKNSVITQANPGEEIRKLKQQAGGNISIGGVNLPLQLIELGLVDEFHYVIHPVIVGEGRSLLEAAGLKGNVGLKLIESKILESGCIALHYVKN</sequence>
<protein>
    <submittedName>
        <fullName evidence="2 3">Dihydrofolate reductase</fullName>
    </submittedName>
</protein>